<keyword evidence="4" id="KW-0812">Transmembrane</keyword>
<keyword evidence="4" id="KW-1133">Transmembrane helix</keyword>
<dbReference type="AlphaFoldDB" id="A0AAV7YCZ6"/>
<dbReference type="PROSITE" id="PS00914">
    <property type="entry name" value="SYNTAXIN"/>
    <property type="match status" value="1"/>
</dbReference>
<feature type="region of interest" description="Disordered" evidence="3">
    <location>
        <begin position="1"/>
        <end position="23"/>
    </location>
</feature>
<dbReference type="Pfam" id="PF14523">
    <property type="entry name" value="Syntaxin_2"/>
    <property type="match status" value="1"/>
</dbReference>
<evidence type="ECO:0000256" key="4">
    <source>
        <dbReference type="SAM" id="Phobius"/>
    </source>
</evidence>
<evidence type="ECO:0000259" key="5">
    <source>
        <dbReference type="PROSITE" id="PS50192"/>
    </source>
</evidence>
<dbReference type="PANTHER" id="PTHR19957:SF38">
    <property type="entry name" value="LD27581P"/>
    <property type="match status" value="1"/>
</dbReference>
<evidence type="ECO:0000256" key="1">
    <source>
        <dbReference type="ARBA" id="ARBA00009063"/>
    </source>
</evidence>
<dbReference type="CDD" id="cd15840">
    <property type="entry name" value="SNARE_Qa"/>
    <property type="match status" value="1"/>
</dbReference>
<accession>A0AAV7YCZ6</accession>
<dbReference type="InterPro" id="IPR045242">
    <property type="entry name" value="Syntaxin"/>
</dbReference>
<dbReference type="GO" id="GO:0006886">
    <property type="term" value="P:intracellular protein transport"/>
    <property type="evidence" value="ECO:0007669"/>
    <property type="project" value="InterPro"/>
</dbReference>
<dbReference type="Pfam" id="PF05739">
    <property type="entry name" value="SNARE"/>
    <property type="match status" value="1"/>
</dbReference>
<evidence type="ECO:0000313" key="6">
    <source>
        <dbReference type="EMBL" id="KAJ3427673.1"/>
    </source>
</evidence>
<proteinExistence type="inferred from homology"/>
<evidence type="ECO:0000256" key="3">
    <source>
        <dbReference type="SAM" id="MobiDB-lite"/>
    </source>
</evidence>
<protein>
    <recommendedName>
        <fullName evidence="5">t-SNARE coiled-coil homology domain-containing protein</fullName>
    </recommendedName>
</protein>
<keyword evidence="4" id="KW-0472">Membrane</keyword>
<name>A0AAV7YCZ6_9EUKA</name>
<dbReference type="GO" id="GO:0006906">
    <property type="term" value="P:vesicle fusion"/>
    <property type="evidence" value="ECO:0007669"/>
    <property type="project" value="TreeGrafter"/>
</dbReference>
<comment type="similarity">
    <text evidence="1">Belongs to the syntaxin family.</text>
</comment>
<dbReference type="InterPro" id="IPR000727">
    <property type="entry name" value="T_SNARE_dom"/>
</dbReference>
<dbReference type="SUPFAM" id="SSF47661">
    <property type="entry name" value="t-snare proteins"/>
    <property type="match status" value="1"/>
</dbReference>
<keyword evidence="2" id="KW-0175">Coiled coil</keyword>
<dbReference type="FunFam" id="1.20.5.110:FF:000059">
    <property type="entry name" value="Related to syntaxin 12"/>
    <property type="match status" value="1"/>
</dbReference>
<dbReference type="GO" id="GO:0012505">
    <property type="term" value="C:endomembrane system"/>
    <property type="evidence" value="ECO:0007669"/>
    <property type="project" value="TreeGrafter"/>
</dbReference>
<dbReference type="PANTHER" id="PTHR19957">
    <property type="entry name" value="SYNTAXIN"/>
    <property type="match status" value="1"/>
</dbReference>
<feature type="coiled-coil region" evidence="2">
    <location>
        <begin position="107"/>
        <end position="169"/>
    </location>
</feature>
<gene>
    <name evidence="6" type="ORF">M0812_25301</name>
</gene>
<dbReference type="GO" id="GO:0031201">
    <property type="term" value="C:SNARE complex"/>
    <property type="evidence" value="ECO:0007669"/>
    <property type="project" value="TreeGrafter"/>
</dbReference>
<dbReference type="PROSITE" id="PS50192">
    <property type="entry name" value="T_SNARE"/>
    <property type="match status" value="1"/>
</dbReference>
<sequence length="264" mass="30794">MSFEDQLTGGGNQSTRTTEKKKVSKFEKHYQNIVKGTHSIAQSINRLQTMGNNIGRNQDTENYRKRIQQLISSIETLIEDTTREWKTIKNIMTNNEKHKVDKLENFWEEIKGNFKKMKRDIEKKQREYIPKQEVNLEDSEEDNLKKNLLEKQEREMVQLGNQIEFQNDIINEREEGILEIEAAVTDVNEMMRDIASMVHEQGKGIELIADNVETTKQRVNDGVDNLRTANKYQKKSRKKSCWLLMIIACVILVVVLVVIIGIKI</sequence>
<dbReference type="Gene3D" id="1.20.58.70">
    <property type="match status" value="1"/>
</dbReference>
<dbReference type="InterPro" id="IPR006012">
    <property type="entry name" value="Syntaxin/epimorphin_CS"/>
</dbReference>
<feature type="domain" description="T-SNARE coiled-coil homology" evidence="5">
    <location>
        <begin position="167"/>
        <end position="229"/>
    </location>
</feature>
<evidence type="ECO:0000313" key="7">
    <source>
        <dbReference type="Proteomes" id="UP001146793"/>
    </source>
</evidence>
<dbReference type="InterPro" id="IPR006011">
    <property type="entry name" value="Syntaxin_N"/>
</dbReference>
<dbReference type="GO" id="GO:0005484">
    <property type="term" value="F:SNAP receptor activity"/>
    <property type="evidence" value="ECO:0007669"/>
    <property type="project" value="InterPro"/>
</dbReference>
<evidence type="ECO:0000256" key="2">
    <source>
        <dbReference type="SAM" id="Coils"/>
    </source>
</evidence>
<dbReference type="SMART" id="SM00397">
    <property type="entry name" value="t_SNARE"/>
    <property type="match status" value="1"/>
</dbReference>
<dbReference type="GO" id="GO:0048278">
    <property type="term" value="P:vesicle docking"/>
    <property type="evidence" value="ECO:0007669"/>
    <property type="project" value="TreeGrafter"/>
</dbReference>
<dbReference type="EMBL" id="JANTQA010000060">
    <property type="protein sequence ID" value="KAJ3427673.1"/>
    <property type="molecule type" value="Genomic_DNA"/>
</dbReference>
<comment type="caution">
    <text evidence="6">The sequence shown here is derived from an EMBL/GenBank/DDBJ whole genome shotgun (WGS) entry which is preliminary data.</text>
</comment>
<dbReference type="InterPro" id="IPR010989">
    <property type="entry name" value="SNARE"/>
</dbReference>
<dbReference type="Proteomes" id="UP001146793">
    <property type="component" value="Unassembled WGS sequence"/>
</dbReference>
<reference evidence="6" key="1">
    <citation type="submission" date="2022-08" db="EMBL/GenBank/DDBJ databases">
        <title>Novel sulphate-reducing endosymbionts in the free-living metamonad Anaeramoeba.</title>
        <authorList>
            <person name="Jerlstrom-Hultqvist J."/>
            <person name="Cepicka I."/>
            <person name="Gallot-Lavallee L."/>
            <person name="Salas-Leiva D."/>
            <person name="Curtis B.A."/>
            <person name="Zahonova K."/>
            <person name="Pipaliya S."/>
            <person name="Dacks J."/>
            <person name="Roger A.J."/>
        </authorList>
    </citation>
    <scope>NUCLEOTIDE SEQUENCE</scope>
    <source>
        <strain evidence="6">Busselton2</strain>
    </source>
</reference>
<dbReference type="GO" id="GO:0000149">
    <property type="term" value="F:SNARE binding"/>
    <property type="evidence" value="ECO:0007669"/>
    <property type="project" value="TreeGrafter"/>
</dbReference>
<feature type="transmembrane region" description="Helical" evidence="4">
    <location>
        <begin position="241"/>
        <end position="262"/>
    </location>
</feature>
<organism evidence="6 7">
    <name type="scientific">Anaeramoeba flamelloides</name>
    <dbReference type="NCBI Taxonomy" id="1746091"/>
    <lineage>
        <taxon>Eukaryota</taxon>
        <taxon>Metamonada</taxon>
        <taxon>Anaeramoebidae</taxon>
        <taxon>Anaeramoeba</taxon>
    </lineage>
</organism>
<dbReference type="Gene3D" id="1.20.5.110">
    <property type="match status" value="1"/>
</dbReference>